<dbReference type="PANTHER" id="PTHR10283:SF82">
    <property type="entry name" value="SOLUTE CARRIER FAMILY 13 MEMBER 2"/>
    <property type="match status" value="1"/>
</dbReference>
<dbReference type="InterPro" id="IPR031312">
    <property type="entry name" value="Na/sul_symport_CS"/>
</dbReference>
<dbReference type="Pfam" id="PF00939">
    <property type="entry name" value="Na_sulph_symp"/>
    <property type="match status" value="1"/>
</dbReference>
<keyword evidence="3" id="KW-0813">Transport</keyword>
<feature type="compositionally biased region" description="Polar residues" evidence="7">
    <location>
        <begin position="43"/>
        <end position="59"/>
    </location>
</feature>
<gene>
    <name evidence="9" type="ORF">EB796_023124</name>
</gene>
<evidence type="ECO:0000256" key="2">
    <source>
        <dbReference type="ARBA" id="ARBA00006772"/>
    </source>
</evidence>
<feature type="transmembrane region" description="Helical" evidence="8">
    <location>
        <begin position="304"/>
        <end position="324"/>
    </location>
</feature>
<feature type="transmembrane region" description="Helical" evidence="8">
    <location>
        <begin position="395"/>
        <end position="415"/>
    </location>
</feature>
<sequence>MVPTWLLSMWISNTATSLMMVSILNCVITKLSEQETFNLSVMQDSNQNGSSGDKPSSSVEDADIESSQQSQHHEKSESLNRFEPTAKCLSLAVCYSATCGGVATLTGTGTNLIFYDMITDLGEKLNYNFNITLLRWMGFALPLSAILLLVCWIWLQVLFLGIRRSTDMTPEDQAKVSQVINTEYATLGKLSWMEGVTLGHFLVLVILWLARDPGKAGGWGQLFPKKFVTDGTTAVFVMFSICLFPKYPPRLFFPKKGKPFESLISWKTALSSVSWNVILLLGGGLALAECVYKSGLSEAIGVSLYSISGLPPAAIVLIICIATASLTEFAGNIVIATLMIPIVGDIAIRMSMNPLYFIIPCCIAASFAFMLPVATPPNAIVYSSGVLKISDMIKAGAVLNILSLAAVMLATMTWAPHIFRYNNYNASMISFSETVSNSTL</sequence>
<feature type="transmembrane region" description="Helical" evidence="8">
    <location>
        <begin position="190"/>
        <end position="210"/>
    </location>
</feature>
<dbReference type="PANTHER" id="PTHR10283">
    <property type="entry name" value="SOLUTE CARRIER FAMILY 13 MEMBER"/>
    <property type="match status" value="1"/>
</dbReference>
<dbReference type="OrthoDB" id="6493944at2759"/>
<feature type="transmembrane region" description="Helical" evidence="8">
    <location>
        <begin position="268"/>
        <end position="292"/>
    </location>
</feature>
<dbReference type="PROSITE" id="PS01271">
    <property type="entry name" value="NA_SULFATE"/>
    <property type="match status" value="1"/>
</dbReference>
<proteinExistence type="inferred from homology"/>
<feature type="region of interest" description="Disordered" evidence="7">
    <location>
        <begin position="43"/>
        <end position="78"/>
    </location>
</feature>
<dbReference type="GO" id="GO:0015141">
    <property type="term" value="F:succinate transmembrane transporter activity"/>
    <property type="evidence" value="ECO:0007669"/>
    <property type="project" value="UniProtKB-ARBA"/>
</dbReference>
<evidence type="ECO:0000256" key="3">
    <source>
        <dbReference type="ARBA" id="ARBA00022448"/>
    </source>
</evidence>
<feature type="transmembrane region" description="Helical" evidence="8">
    <location>
        <begin position="6"/>
        <end position="28"/>
    </location>
</feature>
<comment type="similarity">
    <text evidence="2">Belongs to the SLC13A/DASS transporter (TC 2.A.47) family. NADC subfamily.</text>
</comment>
<keyword evidence="5 8" id="KW-1133">Transmembrane helix</keyword>
<dbReference type="InterPro" id="IPR001898">
    <property type="entry name" value="SLC13A/DASS"/>
</dbReference>
<evidence type="ECO:0000313" key="9">
    <source>
        <dbReference type="EMBL" id="KAF6018580.1"/>
    </source>
</evidence>
<dbReference type="GO" id="GO:0005886">
    <property type="term" value="C:plasma membrane"/>
    <property type="evidence" value="ECO:0007669"/>
    <property type="project" value="TreeGrafter"/>
</dbReference>
<evidence type="ECO:0000256" key="6">
    <source>
        <dbReference type="ARBA" id="ARBA00023136"/>
    </source>
</evidence>
<evidence type="ECO:0000256" key="8">
    <source>
        <dbReference type="SAM" id="Phobius"/>
    </source>
</evidence>
<evidence type="ECO:0000256" key="7">
    <source>
        <dbReference type="SAM" id="MobiDB-lite"/>
    </source>
</evidence>
<dbReference type="Proteomes" id="UP000593567">
    <property type="component" value="Unassembled WGS sequence"/>
</dbReference>
<dbReference type="EMBL" id="VXIV02003293">
    <property type="protein sequence ID" value="KAF6018580.1"/>
    <property type="molecule type" value="Genomic_DNA"/>
</dbReference>
<organism evidence="9 10">
    <name type="scientific">Bugula neritina</name>
    <name type="common">Brown bryozoan</name>
    <name type="synonym">Sertularia neritina</name>
    <dbReference type="NCBI Taxonomy" id="10212"/>
    <lineage>
        <taxon>Eukaryota</taxon>
        <taxon>Metazoa</taxon>
        <taxon>Spiralia</taxon>
        <taxon>Lophotrochozoa</taxon>
        <taxon>Bryozoa</taxon>
        <taxon>Gymnolaemata</taxon>
        <taxon>Cheilostomatida</taxon>
        <taxon>Flustrina</taxon>
        <taxon>Buguloidea</taxon>
        <taxon>Bugulidae</taxon>
        <taxon>Bugula</taxon>
    </lineage>
</organism>
<comment type="caution">
    <text evidence="9">The sequence shown here is derived from an EMBL/GenBank/DDBJ whole genome shotgun (WGS) entry which is preliminary data.</text>
</comment>
<feature type="transmembrane region" description="Helical" evidence="8">
    <location>
        <begin position="330"/>
        <end position="348"/>
    </location>
</feature>
<name>A0A7J7IXI5_BUGNE</name>
<keyword evidence="4 8" id="KW-0812">Transmembrane</keyword>
<evidence type="ECO:0000313" key="10">
    <source>
        <dbReference type="Proteomes" id="UP000593567"/>
    </source>
</evidence>
<evidence type="ECO:0000256" key="5">
    <source>
        <dbReference type="ARBA" id="ARBA00022989"/>
    </source>
</evidence>
<accession>A0A7J7IXI5</accession>
<keyword evidence="10" id="KW-1185">Reference proteome</keyword>
<reference evidence="9" key="1">
    <citation type="submission" date="2020-06" db="EMBL/GenBank/DDBJ databases">
        <title>Draft genome of Bugula neritina, a colonial animal packing powerful symbionts and potential medicines.</title>
        <authorList>
            <person name="Rayko M."/>
        </authorList>
    </citation>
    <scope>NUCLEOTIDE SEQUENCE [LARGE SCALE GENOMIC DNA]</scope>
    <source>
        <strain evidence="9">Kwan_BN1</strain>
    </source>
</reference>
<feature type="transmembrane region" description="Helical" evidence="8">
    <location>
        <begin position="355"/>
        <end position="375"/>
    </location>
</feature>
<evidence type="ECO:0000256" key="4">
    <source>
        <dbReference type="ARBA" id="ARBA00022692"/>
    </source>
</evidence>
<evidence type="ECO:0000256" key="1">
    <source>
        <dbReference type="ARBA" id="ARBA00004141"/>
    </source>
</evidence>
<protein>
    <submittedName>
        <fullName evidence="9">SLC13A5</fullName>
    </submittedName>
</protein>
<comment type="subcellular location">
    <subcellularLocation>
        <location evidence="1">Membrane</location>
        <topology evidence="1">Multi-pass membrane protein</topology>
    </subcellularLocation>
</comment>
<feature type="transmembrane region" description="Helical" evidence="8">
    <location>
        <begin position="231"/>
        <end position="248"/>
    </location>
</feature>
<feature type="transmembrane region" description="Helical" evidence="8">
    <location>
        <begin position="133"/>
        <end position="155"/>
    </location>
</feature>
<keyword evidence="6 8" id="KW-0472">Membrane</keyword>
<dbReference type="AlphaFoldDB" id="A0A7J7IXI5"/>